<dbReference type="AlphaFoldDB" id="A0AAV1QNX9"/>
<organism evidence="5 6">
    <name type="scientific">Dovyalis caffra</name>
    <dbReference type="NCBI Taxonomy" id="77055"/>
    <lineage>
        <taxon>Eukaryota</taxon>
        <taxon>Viridiplantae</taxon>
        <taxon>Streptophyta</taxon>
        <taxon>Embryophyta</taxon>
        <taxon>Tracheophyta</taxon>
        <taxon>Spermatophyta</taxon>
        <taxon>Magnoliopsida</taxon>
        <taxon>eudicotyledons</taxon>
        <taxon>Gunneridae</taxon>
        <taxon>Pentapetalae</taxon>
        <taxon>rosids</taxon>
        <taxon>fabids</taxon>
        <taxon>Malpighiales</taxon>
        <taxon>Salicaceae</taxon>
        <taxon>Flacourtieae</taxon>
        <taxon>Dovyalis</taxon>
    </lineage>
</organism>
<evidence type="ECO:0000256" key="3">
    <source>
        <dbReference type="ARBA" id="ARBA00022640"/>
    </source>
</evidence>
<dbReference type="GO" id="GO:0009536">
    <property type="term" value="C:plastid"/>
    <property type="evidence" value="ECO:0007669"/>
    <property type="project" value="UniProtKB-SubCell"/>
</dbReference>
<evidence type="ECO:0000313" key="6">
    <source>
        <dbReference type="Proteomes" id="UP001314170"/>
    </source>
</evidence>
<dbReference type="Proteomes" id="UP001314170">
    <property type="component" value="Unassembled WGS sequence"/>
</dbReference>
<comment type="subcellular location">
    <subcellularLocation>
        <location evidence="1">Plastid</location>
    </subcellularLocation>
</comment>
<evidence type="ECO:0000256" key="1">
    <source>
        <dbReference type="ARBA" id="ARBA00004474"/>
    </source>
</evidence>
<comment type="similarity">
    <text evidence="2">Belongs to the ycf15 family.</text>
</comment>
<feature type="region of interest" description="Disordered" evidence="4">
    <location>
        <begin position="116"/>
        <end position="135"/>
    </location>
</feature>
<dbReference type="InterPro" id="IPR019645">
    <property type="entry name" value="Uncharacterised_Ycf15"/>
</dbReference>
<accession>A0AAV1QNX9</accession>
<sequence length="135" mass="16331">MYGCKDIHGAVRPIQIFTTKKYWILFRIGPERRKRRKAGMPTDRYKAHELELSQKCCNDFAQLLRYVRKRDVQEPEPLRLRRSSMKLSRTSLRERGNHRLVVYQRKAWEKDQRYHTLSSESGIPKKRKGLSDWKR</sequence>
<gene>
    <name evidence="5" type="ORF">DCAF_LOCUS1054</name>
</gene>
<evidence type="ECO:0000313" key="5">
    <source>
        <dbReference type="EMBL" id="CAK7323427.1"/>
    </source>
</evidence>
<protein>
    <submittedName>
        <fullName evidence="5">Uncharacterized protein</fullName>
    </submittedName>
</protein>
<dbReference type="EMBL" id="CAWUPB010000112">
    <property type="protein sequence ID" value="CAK7323427.1"/>
    <property type="molecule type" value="Genomic_DNA"/>
</dbReference>
<keyword evidence="6" id="KW-1185">Reference proteome</keyword>
<name>A0AAV1QNX9_9ROSI</name>
<reference evidence="5 6" key="1">
    <citation type="submission" date="2024-01" db="EMBL/GenBank/DDBJ databases">
        <authorList>
            <person name="Waweru B."/>
        </authorList>
    </citation>
    <scope>NUCLEOTIDE SEQUENCE [LARGE SCALE GENOMIC DNA]</scope>
</reference>
<dbReference type="Pfam" id="PF10705">
    <property type="entry name" value="Ycf15"/>
    <property type="match status" value="1"/>
</dbReference>
<evidence type="ECO:0000256" key="2">
    <source>
        <dbReference type="ARBA" id="ARBA00009896"/>
    </source>
</evidence>
<keyword evidence="3" id="KW-0934">Plastid</keyword>
<comment type="caution">
    <text evidence="5">The sequence shown here is derived from an EMBL/GenBank/DDBJ whole genome shotgun (WGS) entry which is preliminary data.</text>
</comment>
<evidence type="ECO:0000256" key="4">
    <source>
        <dbReference type="SAM" id="MobiDB-lite"/>
    </source>
</evidence>
<proteinExistence type="inferred from homology"/>